<dbReference type="InterPro" id="IPR058193">
    <property type="entry name" value="VanY/YodJ_core_dom"/>
</dbReference>
<keyword evidence="4" id="KW-1185">Reference proteome</keyword>
<keyword evidence="1" id="KW-0472">Membrane</keyword>
<comment type="caution">
    <text evidence="3">The sequence shown here is derived from an EMBL/GenBank/DDBJ whole genome shotgun (WGS) entry which is preliminary data.</text>
</comment>
<feature type="transmembrane region" description="Helical" evidence="1">
    <location>
        <begin position="13"/>
        <end position="32"/>
    </location>
</feature>
<feature type="domain" description="D-alanyl-D-alanine carboxypeptidase-like core" evidence="2">
    <location>
        <begin position="84"/>
        <end position="207"/>
    </location>
</feature>
<dbReference type="InterPro" id="IPR003709">
    <property type="entry name" value="VanY-like_core_dom"/>
</dbReference>
<dbReference type="GO" id="GO:0008233">
    <property type="term" value="F:peptidase activity"/>
    <property type="evidence" value="ECO:0007669"/>
    <property type="project" value="InterPro"/>
</dbReference>
<reference evidence="3 4" key="1">
    <citation type="submission" date="2014-07" db="EMBL/GenBank/DDBJ databases">
        <title>Draft genome of Clostridium sulfidigenes 113A isolated from sediments associated with methane hydrate from Krishna Godavari basin.</title>
        <authorList>
            <person name="Honkalas V.S."/>
            <person name="Dabir A.P."/>
            <person name="Arora P."/>
            <person name="Dhakephalkar P.K."/>
        </authorList>
    </citation>
    <scope>NUCLEOTIDE SEQUENCE [LARGE SCALE GENOMIC DNA]</scope>
    <source>
        <strain evidence="3 4">113A</strain>
    </source>
</reference>
<dbReference type="AlphaFoldDB" id="A0A084JB52"/>
<proteinExistence type="predicted"/>
<evidence type="ECO:0000256" key="1">
    <source>
        <dbReference type="SAM" id="Phobius"/>
    </source>
</evidence>
<organism evidence="3 4">
    <name type="scientific">Clostridium sulfidigenes</name>
    <dbReference type="NCBI Taxonomy" id="318464"/>
    <lineage>
        <taxon>Bacteria</taxon>
        <taxon>Bacillati</taxon>
        <taxon>Bacillota</taxon>
        <taxon>Clostridia</taxon>
        <taxon>Eubacteriales</taxon>
        <taxon>Clostridiaceae</taxon>
        <taxon>Clostridium</taxon>
    </lineage>
</organism>
<sequence>MGKKKKVRKARRVILKLLVIVILGMCATNYLINKFHLKSEGYFIINDYNKVVVNKNYALTSDYKPKDLVSVNIEFLPESTEEERYMTKESAKALEELVDAASKEGVYLYGLSGYRSYKTQKNLYEYNVETQGKSYSDKYVAKPGASEHQLGEAMDLATSSGWISEGCPEANWIANNAYKYGFIVRYESGKEDITGYNYEPWHVRYVGSEMSEKIYNDGITLEEFAEIN</sequence>
<dbReference type="InterPro" id="IPR052179">
    <property type="entry name" value="DD-CPase-like"/>
</dbReference>
<dbReference type="EMBL" id="JPMD01000025">
    <property type="protein sequence ID" value="KEZ86186.1"/>
    <property type="molecule type" value="Genomic_DNA"/>
</dbReference>
<dbReference type="Gene3D" id="3.30.1380.10">
    <property type="match status" value="1"/>
</dbReference>
<protein>
    <recommendedName>
        <fullName evidence="2">D-alanyl-D-alanine carboxypeptidase-like core domain-containing protein</fullName>
    </recommendedName>
</protein>
<dbReference type="Pfam" id="PF02557">
    <property type="entry name" value="VanY"/>
    <property type="match status" value="1"/>
</dbReference>
<accession>A0A084JB52</accession>
<dbReference type="eggNOG" id="COG1876">
    <property type="taxonomic scope" value="Bacteria"/>
</dbReference>
<dbReference type="STRING" id="318464.IO99_10945"/>
<dbReference type="PANTHER" id="PTHR34385">
    <property type="entry name" value="D-ALANYL-D-ALANINE CARBOXYPEPTIDASE"/>
    <property type="match status" value="1"/>
</dbReference>
<keyword evidence="1" id="KW-1133">Transmembrane helix</keyword>
<dbReference type="CDD" id="cd14852">
    <property type="entry name" value="LD-carboxypeptidase"/>
    <property type="match status" value="1"/>
</dbReference>
<evidence type="ECO:0000313" key="3">
    <source>
        <dbReference type="EMBL" id="KEZ86186.1"/>
    </source>
</evidence>
<gene>
    <name evidence="3" type="ORF">IO99_10945</name>
</gene>
<dbReference type="GO" id="GO:0006508">
    <property type="term" value="P:proteolysis"/>
    <property type="evidence" value="ECO:0007669"/>
    <property type="project" value="InterPro"/>
</dbReference>
<dbReference type="PANTHER" id="PTHR34385:SF1">
    <property type="entry name" value="PEPTIDOGLYCAN L-ALANYL-D-GLUTAMATE ENDOPEPTIDASE CWLK"/>
    <property type="match status" value="1"/>
</dbReference>
<evidence type="ECO:0000313" key="4">
    <source>
        <dbReference type="Proteomes" id="UP000028542"/>
    </source>
</evidence>
<dbReference type="SUPFAM" id="SSF55166">
    <property type="entry name" value="Hedgehog/DD-peptidase"/>
    <property type="match status" value="1"/>
</dbReference>
<dbReference type="RefSeq" id="WP_035133149.1">
    <property type="nucleotide sequence ID" value="NZ_JPMD01000025.1"/>
</dbReference>
<dbReference type="InterPro" id="IPR009045">
    <property type="entry name" value="Zn_M74/Hedgehog-like"/>
</dbReference>
<name>A0A084JB52_9CLOT</name>
<evidence type="ECO:0000259" key="2">
    <source>
        <dbReference type="Pfam" id="PF02557"/>
    </source>
</evidence>
<keyword evidence="1" id="KW-0812">Transmembrane</keyword>
<dbReference type="Proteomes" id="UP000028542">
    <property type="component" value="Unassembled WGS sequence"/>
</dbReference>